<evidence type="ECO:0000313" key="3">
    <source>
        <dbReference type="Proteomes" id="UP000011566"/>
    </source>
</evidence>
<reference evidence="2 3" key="1">
    <citation type="journal article" date="2014" name="PLoS Genet.">
        <title>Phylogenetically driven sequencing of extremely halophilic archaea reveals strategies for static and dynamic osmo-response.</title>
        <authorList>
            <person name="Becker E.A."/>
            <person name="Seitzer P.M."/>
            <person name="Tritt A."/>
            <person name="Larsen D."/>
            <person name="Krusor M."/>
            <person name="Yao A.I."/>
            <person name="Wu D."/>
            <person name="Madern D."/>
            <person name="Eisen J.A."/>
            <person name="Darling A.E."/>
            <person name="Facciotti M.T."/>
        </authorList>
    </citation>
    <scope>NUCLEOTIDE SEQUENCE [LARGE SCALE GENOMIC DNA]</scope>
    <source>
        <strain evidence="2 3">100A6</strain>
    </source>
</reference>
<accession>M0M499</accession>
<evidence type="ECO:0000259" key="1">
    <source>
        <dbReference type="Pfam" id="PF01575"/>
    </source>
</evidence>
<dbReference type="PANTHER" id="PTHR43437:SF3">
    <property type="entry name" value="HYDROXYACYL-THIOESTER DEHYDRATASE TYPE 2, MITOCHONDRIAL"/>
    <property type="match status" value="1"/>
</dbReference>
<organism evidence="2 3">
    <name type="scientific">Halococcus hamelinensis 100A6</name>
    <dbReference type="NCBI Taxonomy" id="1132509"/>
    <lineage>
        <taxon>Archaea</taxon>
        <taxon>Methanobacteriati</taxon>
        <taxon>Methanobacteriota</taxon>
        <taxon>Stenosarchaea group</taxon>
        <taxon>Halobacteria</taxon>
        <taxon>Halobacteriales</taxon>
        <taxon>Halococcaceae</taxon>
        <taxon>Halococcus</taxon>
    </lineage>
</organism>
<dbReference type="AlphaFoldDB" id="M0M499"/>
<dbReference type="Gene3D" id="3.10.129.10">
    <property type="entry name" value="Hotdog Thioesterase"/>
    <property type="match status" value="1"/>
</dbReference>
<dbReference type="GO" id="GO:0019171">
    <property type="term" value="F:(3R)-hydroxyacyl-[acyl-carrier-protein] dehydratase activity"/>
    <property type="evidence" value="ECO:0007669"/>
    <property type="project" value="TreeGrafter"/>
</dbReference>
<dbReference type="InterPro" id="IPR029069">
    <property type="entry name" value="HotDog_dom_sf"/>
</dbReference>
<dbReference type="InterPro" id="IPR050965">
    <property type="entry name" value="UPF0336/Enoyl-CoA_hydratase"/>
</dbReference>
<comment type="caution">
    <text evidence="2">The sequence shown here is derived from an EMBL/GenBank/DDBJ whole genome shotgun (WGS) entry which is preliminary data.</text>
</comment>
<dbReference type="GO" id="GO:0006633">
    <property type="term" value="P:fatty acid biosynthetic process"/>
    <property type="evidence" value="ECO:0007669"/>
    <property type="project" value="TreeGrafter"/>
</dbReference>
<dbReference type="eggNOG" id="arCOG00778">
    <property type="taxonomic scope" value="Archaea"/>
</dbReference>
<dbReference type="CDD" id="cd03449">
    <property type="entry name" value="R_hydratase"/>
    <property type="match status" value="1"/>
</dbReference>
<feature type="domain" description="MaoC-like" evidence="1">
    <location>
        <begin position="71"/>
        <end position="167"/>
    </location>
</feature>
<gene>
    <name evidence="2" type="ORF">C447_03901</name>
</gene>
<dbReference type="EMBL" id="AOMB01000010">
    <property type="protein sequence ID" value="EMA40632.1"/>
    <property type="molecule type" value="Genomic_DNA"/>
</dbReference>
<dbReference type="OrthoDB" id="51509at2157"/>
<dbReference type="SUPFAM" id="SSF54637">
    <property type="entry name" value="Thioesterase/thiol ester dehydrase-isomerase"/>
    <property type="match status" value="1"/>
</dbReference>
<dbReference type="PATRIC" id="fig|1132509.6.peg.907"/>
<dbReference type="RefSeq" id="WP_007691122.1">
    <property type="nucleotide sequence ID" value="NZ_AJRK01000028.1"/>
</dbReference>
<name>M0M499_9EURY</name>
<keyword evidence="3" id="KW-1185">Reference proteome</keyword>
<dbReference type="Proteomes" id="UP000011566">
    <property type="component" value="Unassembled WGS sequence"/>
</dbReference>
<dbReference type="Pfam" id="PF01575">
    <property type="entry name" value="MaoC_dehydratas"/>
    <property type="match status" value="1"/>
</dbReference>
<evidence type="ECO:0000313" key="2">
    <source>
        <dbReference type="EMBL" id="EMA40632.1"/>
    </source>
</evidence>
<sequence>MSSESQPSALAEAWVRNSTYFLDSVLAANRATLSAFGVPTDTEDGVVGGEERPEWDVELTENRRDALTVGDRVRFSKRLTDDDVHAFAAASGDTNPLHLDDEYAESTRFGGRIAHGTLVSGLISAALARLPGLVIYLSQDLEFQRPVGVDDRVTADCEIVEAIGDERYRLRTTVTTEEGEVAIDGEAVVLLDEA</sequence>
<proteinExistence type="predicted"/>
<dbReference type="PANTHER" id="PTHR43437">
    <property type="entry name" value="HYDROXYACYL-THIOESTER DEHYDRATASE TYPE 2, MITOCHONDRIAL-RELATED"/>
    <property type="match status" value="1"/>
</dbReference>
<protein>
    <submittedName>
        <fullName evidence="2">Acyl dehydratase MaoC</fullName>
    </submittedName>
</protein>
<dbReference type="InterPro" id="IPR002539">
    <property type="entry name" value="MaoC-like_dom"/>
</dbReference>